<sequence>MKDEKAQALCLSTALEWHVLHLHQTLKLGYFLQPDLHSSFFPQREITLYCFHKKESERLK</sequence>
<proteinExistence type="predicted"/>
<organism evidence="1">
    <name type="scientific">Anguilla anguilla</name>
    <name type="common">European freshwater eel</name>
    <name type="synonym">Muraena anguilla</name>
    <dbReference type="NCBI Taxonomy" id="7936"/>
    <lineage>
        <taxon>Eukaryota</taxon>
        <taxon>Metazoa</taxon>
        <taxon>Chordata</taxon>
        <taxon>Craniata</taxon>
        <taxon>Vertebrata</taxon>
        <taxon>Euteleostomi</taxon>
        <taxon>Actinopterygii</taxon>
        <taxon>Neopterygii</taxon>
        <taxon>Teleostei</taxon>
        <taxon>Anguilliformes</taxon>
        <taxon>Anguillidae</taxon>
        <taxon>Anguilla</taxon>
    </lineage>
</organism>
<accession>A0A0E9WYB6</accession>
<dbReference type="AlphaFoldDB" id="A0A0E9WYB6"/>
<dbReference type="EMBL" id="GBXM01014144">
    <property type="protein sequence ID" value="JAH94433.1"/>
    <property type="molecule type" value="Transcribed_RNA"/>
</dbReference>
<protein>
    <submittedName>
        <fullName evidence="1">Uncharacterized protein</fullName>
    </submittedName>
</protein>
<reference evidence="1" key="1">
    <citation type="submission" date="2014-11" db="EMBL/GenBank/DDBJ databases">
        <authorList>
            <person name="Amaro Gonzalez C."/>
        </authorList>
    </citation>
    <scope>NUCLEOTIDE SEQUENCE</scope>
</reference>
<evidence type="ECO:0000313" key="1">
    <source>
        <dbReference type="EMBL" id="JAH94433.1"/>
    </source>
</evidence>
<reference evidence="1" key="2">
    <citation type="journal article" date="2015" name="Fish Shellfish Immunol.">
        <title>Early steps in the European eel (Anguilla anguilla)-Vibrio vulnificus interaction in the gills: Role of the RtxA13 toxin.</title>
        <authorList>
            <person name="Callol A."/>
            <person name="Pajuelo D."/>
            <person name="Ebbesson L."/>
            <person name="Teles M."/>
            <person name="MacKenzie S."/>
            <person name="Amaro C."/>
        </authorList>
    </citation>
    <scope>NUCLEOTIDE SEQUENCE</scope>
</reference>
<name>A0A0E9WYB6_ANGAN</name>